<dbReference type="AlphaFoldDB" id="A0A0P0XRQ3"/>
<protein>
    <submittedName>
        <fullName evidence="2">Os10g0152400 protein</fullName>
    </submittedName>
</protein>
<reference evidence="2 3" key="2">
    <citation type="journal article" date="2013" name="Plant Cell Physiol.">
        <title>Rice Annotation Project Database (RAP-DB): an integrative and interactive database for rice genomics.</title>
        <authorList>
            <person name="Sakai H."/>
            <person name="Lee S.S."/>
            <person name="Tanaka T."/>
            <person name="Numa H."/>
            <person name="Kim J."/>
            <person name="Kawahara Y."/>
            <person name="Wakimoto H."/>
            <person name="Yang C.C."/>
            <person name="Iwamoto M."/>
            <person name="Abe T."/>
            <person name="Yamada Y."/>
            <person name="Muto A."/>
            <person name="Inokuchi H."/>
            <person name="Ikemura T."/>
            <person name="Matsumoto T."/>
            <person name="Sasaki T."/>
            <person name="Itoh T."/>
        </authorList>
    </citation>
    <scope>NUCLEOTIDE SEQUENCE [LARGE SCALE GENOMIC DNA]</scope>
    <source>
        <strain evidence="3">cv. Nipponbare</strain>
    </source>
</reference>
<reference evidence="2 3" key="3">
    <citation type="journal article" date="2013" name="Rice">
        <title>Improvement of the Oryza sativa Nipponbare reference genome using next generation sequence and optical map data.</title>
        <authorList>
            <person name="Kawahara Y."/>
            <person name="de la Bastide M."/>
            <person name="Hamilton J.P."/>
            <person name="Kanamori H."/>
            <person name="McCombie W.R."/>
            <person name="Ouyang S."/>
            <person name="Schwartz D.C."/>
            <person name="Tanaka T."/>
            <person name="Wu J."/>
            <person name="Zhou S."/>
            <person name="Childs K.L."/>
            <person name="Davidson R.M."/>
            <person name="Lin H."/>
            <person name="Quesada-Ocampo L."/>
            <person name="Vaillancourt B."/>
            <person name="Sakai H."/>
            <person name="Lee S.S."/>
            <person name="Kim J."/>
            <person name="Numa H."/>
            <person name="Itoh T."/>
            <person name="Buell C.R."/>
            <person name="Matsumoto T."/>
        </authorList>
    </citation>
    <scope>NUCLEOTIDE SEQUENCE [LARGE SCALE GENOMIC DNA]</scope>
    <source>
        <strain evidence="3">cv. Nipponbare</strain>
    </source>
</reference>
<organism evidence="2 3">
    <name type="scientific">Oryza sativa subsp. japonica</name>
    <name type="common">Rice</name>
    <dbReference type="NCBI Taxonomy" id="39947"/>
    <lineage>
        <taxon>Eukaryota</taxon>
        <taxon>Viridiplantae</taxon>
        <taxon>Streptophyta</taxon>
        <taxon>Embryophyta</taxon>
        <taxon>Tracheophyta</taxon>
        <taxon>Spermatophyta</taxon>
        <taxon>Magnoliopsida</taxon>
        <taxon>Liliopsida</taxon>
        <taxon>Poales</taxon>
        <taxon>Poaceae</taxon>
        <taxon>BOP clade</taxon>
        <taxon>Oryzoideae</taxon>
        <taxon>Oryzeae</taxon>
        <taxon>Oryzinae</taxon>
        <taxon>Oryza</taxon>
        <taxon>Oryza sativa</taxon>
    </lineage>
</organism>
<keyword evidence="3" id="KW-1185">Reference proteome</keyword>
<dbReference type="PaxDb" id="39947-A0A0P0XRQ3"/>
<dbReference type="Proteomes" id="UP000059680">
    <property type="component" value="Chromosome 10"/>
</dbReference>
<sequence length="181" mass="17575">MAAADAGAPAILRAPGVVAVGDAAGVEESAVVGVAATAVPILCVGQGVAPDHNEHVAAVGDAVHAVVVEVYIAVEPPGDVVAGVVALVRHGKHHLHLRELFHRQALHMDAAVGGGEGRHQVAVAVSGVAGDLEALPTGAVGADAERVGNVDVAAPSLAAGRPAGDDALVAGGGSQKQQAGK</sequence>
<dbReference type="Gramene" id="Os10t0152400-00">
    <property type="protein sequence ID" value="Os10t0152400-00"/>
    <property type="gene ID" value="Os10g0152400"/>
</dbReference>
<evidence type="ECO:0000256" key="1">
    <source>
        <dbReference type="SAM" id="MobiDB-lite"/>
    </source>
</evidence>
<dbReference type="InParanoid" id="A0A0P0XRQ3"/>
<reference evidence="3" key="1">
    <citation type="journal article" date="2005" name="Nature">
        <title>The map-based sequence of the rice genome.</title>
        <authorList>
            <consortium name="International rice genome sequencing project (IRGSP)"/>
            <person name="Matsumoto T."/>
            <person name="Wu J."/>
            <person name="Kanamori H."/>
            <person name="Katayose Y."/>
            <person name="Fujisawa M."/>
            <person name="Namiki N."/>
            <person name="Mizuno H."/>
            <person name="Yamamoto K."/>
            <person name="Antonio B.A."/>
            <person name="Baba T."/>
            <person name="Sakata K."/>
            <person name="Nagamura Y."/>
            <person name="Aoki H."/>
            <person name="Arikawa K."/>
            <person name="Arita K."/>
            <person name="Bito T."/>
            <person name="Chiden Y."/>
            <person name="Fujitsuka N."/>
            <person name="Fukunaka R."/>
            <person name="Hamada M."/>
            <person name="Harada C."/>
            <person name="Hayashi A."/>
            <person name="Hijishita S."/>
            <person name="Honda M."/>
            <person name="Hosokawa S."/>
            <person name="Ichikawa Y."/>
            <person name="Idonuma A."/>
            <person name="Iijima M."/>
            <person name="Ikeda M."/>
            <person name="Ikeno M."/>
            <person name="Ito K."/>
            <person name="Ito S."/>
            <person name="Ito T."/>
            <person name="Ito Y."/>
            <person name="Ito Y."/>
            <person name="Iwabuchi A."/>
            <person name="Kamiya K."/>
            <person name="Karasawa W."/>
            <person name="Kurita K."/>
            <person name="Katagiri S."/>
            <person name="Kikuta A."/>
            <person name="Kobayashi H."/>
            <person name="Kobayashi N."/>
            <person name="Machita K."/>
            <person name="Maehara T."/>
            <person name="Masukawa M."/>
            <person name="Mizubayashi T."/>
            <person name="Mukai Y."/>
            <person name="Nagasaki H."/>
            <person name="Nagata Y."/>
            <person name="Naito S."/>
            <person name="Nakashima M."/>
            <person name="Nakama Y."/>
            <person name="Nakamichi Y."/>
            <person name="Nakamura M."/>
            <person name="Meguro A."/>
            <person name="Negishi M."/>
            <person name="Ohta I."/>
            <person name="Ohta T."/>
            <person name="Okamoto M."/>
            <person name="Ono N."/>
            <person name="Saji S."/>
            <person name="Sakaguchi M."/>
            <person name="Sakai K."/>
            <person name="Shibata M."/>
            <person name="Shimokawa T."/>
            <person name="Song J."/>
            <person name="Takazaki Y."/>
            <person name="Terasawa K."/>
            <person name="Tsugane M."/>
            <person name="Tsuji K."/>
            <person name="Ueda S."/>
            <person name="Waki K."/>
            <person name="Yamagata H."/>
            <person name="Yamamoto M."/>
            <person name="Yamamoto S."/>
            <person name="Yamane H."/>
            <person name="Yoshiki S."/>
            <person name="Yoshihara R."/>
            <person name="Yukawa K."/>
            <person name="Zhong H."/>
            <person name="Yano M."/>
            <person name="Yuan Q."/>
            <person name="Ouyang S."/>
            <person name="Liu J."/>
            <person name="Jones K.M."/>
            <person name="Gansberger K."/>
            <person name="Moffat K."/>
            <person name="Hill J."/>
            <person name="Bera J."/>
            <person name="Fadrosh D."/>
            <person name="Jin S."/>
            <person name="Johri S."/>
            <person name="Kim M."/>
            <person name="Overton L."/>
            <person name="Reardon M."/>
            <person name="Tsitrin T."/>
            <person name="Vuong H."/>
            <person name="Weaver B."/>
            <person name="Ciecko A."/>
            <person name="Tallon L."/>
            <person name="Jackson J."/>
            <person name="Pai G."/>
            <person name="Aken S.V."/>
            <person name="Utterback T."/>
            <person name="Reidmuller S."/>
            <person name="Feldblyum T."/>
            <person name="Hsiao J."/>
            <person name="Zismann V."/>
            <person name="Iobst S."/>
            <person name="de Vazeille A.R."/>
            <person name="Buell C.R."/>
            <person name="Ying K."/>
            <person name="Li Y."/>
            <person name="Lu T."/>
            <person name="Huang Y."/>
            <person name="Zhao Q."/>
            <person name="Feng Q."/>
            <person name="Zhang L."/>
            <person name="Zhu J."/>
            <person name="Weng Q."/>
            <person name="Mu J."/>
            <person name="Lu Y."/>
            <person name="Fan D."/>
            <person name="Liu Y."/>
            <person name="Guan J."/>
            <person name="Zhang Y."/>
            <person name="Yu S."/>
            <person name="Liu X."/>
            <person name="Zhang Y."/>
            <person name="Hong G."/>
            <person name="Han B."/>
            <person name="Choisne N."/>
            <person name="Demange N."/>
            <person name="Orjeda G."/>
            <person name="Samain S."/>
            <person name="Cattolico L."/>
            <person name="Pelletier E."/>
            <person name="Couloux A."/>
            <person name="Segurens B."/>
            <person name="Wincker P."/>
            <person name="D'Hont A."/>
            <person name="Scarpelli C."/>
            <person name="Weissenbach J."/>
            <person name="Salanoubat M."/>
            <person name="Quetier F."/>
            <person name="Yu Y."/>
            <person name="Kim H.R."/>
            <person name="Rambo T."/>
            <person name="Currie J."/>
            <person name="Collura K."/>
            <person name="Luo M."/>
            <person name="Yang T."/>
            <person name="Ammiraju J.S.S."/>
            <person name="Engler F."/>
            <person name="Soderlund C."/>
            <person name="Wing R.A."/>
            <person name="Palmer L.E."/>
            <person name="de la Bastide M."/>
            <person name="Spiegel L."/>
            <person name="Nascimento L."/>
            <person name="Zutavern T."/>
            <person name="O'Shaughnessy A."/>
            <person name="Dike S."/>
            <person name="Dedhia N."/>
            <person name="Preston R."/>
            <person name="Balija V."/>
            <person name="McCombie W.R."/>
            <person name="Chow T."/>
            <person name="Chen H."/>
            <person name="Chung M."/>
            <person name="Chen C."/>
            <person name="Shaw J."/>
            <person name="Wu H."/>
            <person name="Hsiao K."/>
            <person name="Chao Y."/>
            <person name="Chu M."/>
            <person name="Cheng C."/>
            <person name="Hour A."/>
            <person name="Lee P."/>
            <person name="Lin S."/>
            <person name="Lin Y."/>
            <person name="Liou J."/>
            <person name="Liu S."/>
            <person name="Hsing Y."/>
            <person name="Raghuvanshi S."/>
            <person name="Mohanty A."/>
            <person name="Bharti A.K."/>
            <person name="Gaur A."/>
            <person name="Gupta V."/>
            <person name="Kumar D."/>
            <person name="Ravi V."/>
            <person name="Vij S."/>
            <person name="Kapur A."/>
            <person name="Khurana P."/>
            <person name="Khurana P."/>
            <person name="Khurana J.P."/>
            <person name="Tyagi A.K."/>
            <person name="Gaikwad K."/>
            <person name="Singh A."/>
            <person name="Dalal V."/>
            <person name="Srivastava S."/>
            <person name="Dixit A."/>
            <person name="Pal A.K."/>
            <person name="Ghazi I.A."/>
            <person name="Yadav M."/>
            <person name="Pandit A."/>
            <person name="Bhargava A."/>
            <person name="Sureshbabu K."/>
            <person name="Batra K."/>
            <person name="Sharma T.R."/>
            <person name="Mohapatra T."/>
            <person name="Singh N.K."/>
            <person name="Messing J."/>
            <person name="Nelson A.B."/>
            <person name="Fuks G."/>
            <person name="Kavchok S."/>
            <person name="Keizer G."/>
            <person name="Linton E."/>
            <person name="Llaca V."/>
            <person name="Song R."/>
            <person name="Tanyolac B."/>
            <person name="Young S."/>
            <person name="Ho-Il K."/>
            <person name="Hahn J.H."/>
            <person name="Sangsakoo G."/>
            <person name="Vanavichit A."/>
            <person name="de Mattos Luiz.A.T."/>
            <person name="Zimmer P.D."/>
            <person name="Malone G."/>
            <person name="Dellagostin O."/>
            <person name="de Oliveira A.C."/>
            <person name="Bevan M."/>
            <person name="Bancroft I."/>
            <person name="Minx P."/>
            <person name="Cordum H."/>
            <person name="Wilson R."/>
            <person name="Cheng Z."/>
            <person name="Jin W."/>
            <person name="Jiang J."/>
            <person name="Leong S.A."/>
            <person name="Iwama H."/>
            <person name="Gojobori T."/>
            <person name="Itoh T."/>
            <person name="Niimura Y."/>
            <person name="Fujii Y."/>
            <person name="Habara T."/>
            <person name="Sakai H."/>
            <person name="Sato Y."/>
            <person name="Wilson G."/>
            <person name="Kumar K."/>
            <person name="McCouch S."/>
            <person name="Juretic N."/>
            <person name="Hoen D."/>
            <person name="Wright S."/>
            <person name="Bruskiewich R."/>
            <person name="Bureau T."/>
            <person name="Miyao A."/>
            <person name="Hirochika H."/>
            <person name="Nishikawa T."/>
            <person name="Kadowaki K."/>
            <person name="Sugiura M."/>
            <person name="Burr B."/>
            <person name="Sasaki T."/>
        </authorList>
    </citation>
    <scope>NUCLEOTIDE SEQUENCE [LARGE SCALE GENOMIC DNA]</scope>
    <source>
        <strain evidence="3">cv. Nipponbare</strain>
    </source>
</reference>
<gene>
    <name evidence="2" type="ordered locus">Os10g0152400</name>
    <name evidence="2" type="ORF">OSNPB_100152400</name>
</gene>
<proteinExistence type="predicted"/>
<name>A0A0P0XRQ3_ORYSJ</name>
<evidence type="ECO:0000313" key="2">
    <source>
        <dbReference type="EMBL" id="BAT09919.1"/>
    </source>
</evidence>
<feature type="region of interest" description="Disordered" evidence="1">
    <location>
        <begin position="158"/>
        <end position="181"/>
    </location>
</feature>
<accession>A0A0P0XRQ3</accession>
<evidence type="ECO:0000313" key="3">
    <source>
        <dbReference type="Proteomes" id="UP000059680"/>
    </source>
</evidence>
<dbReference type="EMBL" id="AP014966">
    <property type="protein sequence ID" value="BAT09919.1"/>
    <property type="molecule type" value="Genomic_DNA"/>
</dbReference>